<gene>
    <name evidence="1" type="ORF">E5167_00720</name>
</gene>
<dbReference type="EMBL" id="SUPL01000001">
    <property type="protein sequence ID" value="TJY37810.1"/>
    <property type="molecule type" value="Genomic_DNA"/>
</dbReference>
<organism evidence="1 2">
    <name type="scientific">Pontimicrobium aquaticum</name>
    <dbReference type="NCBI Taxonomy" id="2565367"/>
    <lineage>
        <taxon>Bacteria</taxon>
        <taxon>Pseudomonadati</taxon>
        <taxon>Bacteroidota</taxon>
        <taxon>Flavobacteriia</taxon>
        <taxon>Flavobacteriales</taxon>
        <taxon>Flavobacteriaceae</taxon>
        <taxon>Pontimicrobium</taxon>
    </lineage>
</organism>
<dbReference type="PANTHER" id="PTHR33361:SF2">
    <property type="entry name" value="DUF885 DOMAIN-CONTAINING PROTEIN"/>
    <property type="match status" value="1"/>
</dbReference>
<dbReference type="OrthoDB" id="9760040at2"/>
<protein>
    <submittedName>
        <fullName evidence="1">DUF885 domain-containing protein</fullName>
    </submittedName>
</protein>
<reference evidence="1 2" key="1">
    <citation type="submission" date="2019-04" db="EMBL/GenBank/DDBJ databases">
        <title>Lacinutrix sp. nov., isolated from marine water.</title>
        <authorList>
            <person name="Kim W."/>
        </authorList>
    </citation>
    <scope>NUCLEOTIDE SEQUENCE [LARGE SCALE GENOMIC DNA]</scope>
    <source>
        <strain evidence="1 2">CAU 1491</strain>
    </source>
</reference>
<sequence>MIRSVSLLTVFFLLIFSCKNERKTIEWDEFSQQFQQDFKKLSIAPLAMSYIENIKSIKSNDSIQYQESFFKYTEASLKKIKPELLTKSQWLDYELIKYETRLNLERINLEKEWKDLKIDSVSTKGIYNIPNGKEWYAYFLKKWVDEEVNPDAIYQFGLKEIERVKSKIKDIQISSGMDSISFQKHINQPSFFYNDEIDIQEAFEMKQYKIDVALNKHFPFLEKIPKVTIARIPDENLVNAPAFYTPKERTFYYNYRGSPYNKRQISWVYIHEAIPGHHYQLMLDKVLPRSSIQRMFEYYGFLEGYAAYIEEIGFEINAYEDIYEELGKWEWDIIRSVRIVLDVGINYYGWDDYKAMNFWRQHIQNKDDIALREIARIKRWPAQVITYKYGADKLIRWKKKYLAENDTFGLKDFHKLLLENGSLPLSIINKTLNNKPK</sequence>
<dbReference type="PROSITE" id="PS51257">
    <property type="entry name" value="PROKAR_LIPOPROTEIN"/>
    <property type="match status" value="1"/>
</dbReference>
<dbReference type="Proteomes" id="UP000307657">
    <property type="component" value="Unassembled WGS sequence"/>
</dbReference>
<dbReference type="RefSeq" id="WP_136840020.1">
    <property type="nucleotide sequence ID" value="NZ_SUPL01000001.1"/>
</dbReference>
<evidence type="ECO:0000313" key="2">
    <source>
        <dbReference type="Proteomes" id="UP000307657"/>
    </source>
</evidence>
<dbReference type="Pfam" id="PF05960">
    <property type="entry name" value="DUF885"/>
    <property type="match status" value="1"/>
</dbReference>
<dbReference type="PANTHER" id="PTHR33361">
    <property type="entry name" value="GLR0591 PROTEIN"/>
    <property type="match status" value="1"/>
</dbReference>
<dbReference type="InterPro" id="IPR010281">
    <property type="entry name" value="DUF885"/>
</dbReference>
<dbReference type="AlphaFoldDB" id="A0A4U0F0Q9"/>
<keyword evidence="2" id="KW-1185">Reference proteome</keyword>
<evidence type="ECO:0000313" key="1">
    <source>
        <dbReference type="EMBL" id="TJY37810.1"/>
    </source>
</evidence>
<proteinExistence type="predicted"/>
<accession>A0A4U0F0Q9</accession>
<name>A0A4U0F0Q9_9FLAO</name>
<comment type="caution">
    <text evidence="1">The sequence shown here is derived from an EMBL/GenBank/DDBJ whole genome shotgun (WGS) entry which is preliminary data.</text>
</comment>